<dbReference type="InterPro" id="IPR006182">
    <property type="entry name" value="FliF_N_dom"/>
</dbReference>
<dbReference type="PANTHER" id="PTHR30046">
    <property type="entry name" value="FLAGELLAR M-RING PROTEIN"/>
    <property type="match status" value="1"/>
</dbReference>
<dbReference type="GO" id="GO:0071973">
    <property type="term" value="P:bacterial-type flagellum-dependent cell motility"/>
    <property type="evidence" value="ECO:0007669"/>
    <property type="project" value="InterPro"/>
</dbReference>
<dbReference type="GO" id="GO:0009431">
    <property type="term" value="C:bacterial-type flagellum basal body, MS ring"/>
    <property type="evidence" value="ECO:0007669"/>
    <property type="project" value="InterPro"/>
</dbReference>
<keyword evidence="5 10" id="KW-0812">Transmembrane</keyword>
<keyword evidence="4" id="KW-1003">Cell membrane</keyword>
<dbReference type="InterPro" id="IPR000067">
    <property type="entry name" value="FlgMring_FliF"/>
</dbReference>
<name>X0SQ61_9ZZZZ</name>
<feature type="compositionally biased region" description="Polar residues" evidence="9">
    <location>
        <begin position="190"/>
        <end position="206"/>
    </location>
</feature>
<evidence type="ECO:0000256" key="9">
    <source>
        <dbReference type="SAM" id="MobiDB-lite"/>
    </source>
</evidence>
<evidence type="ECO:0008006" key="14">
    <source>
        <dbReference type="Google" id="ProtNLM"/>
    </source>
</evidence>
<evidence type="ECO:0000313" key="13">
    <source>
        <dbReference type="EMBL" id="GAF83253.1"/>
    </source>
</evidence>
<comment type="similarity">
    <text evidence="3">Belongs to the FliF family.</text>
</comment>
<dbReference type="EMBL" id="BARS01002239">
    <property type="protein sequence ID" value="GAF83253.1"/>
    <property type="molecule type" value="Genomic_DNA"/>
</dbReference>
<reference evidence="13" key="1">
    <citation type="journal article" date="2014" name="Front. Microbiol.">
        <title>High frequency of phylogenetically diverse reductive dehalogenase-homologous genes in deep subseafloor sedimentary metagenomes.</title>
        <authorList>
            <person name="Kawai M."/>
            <person name="Futagami T."/>
            <person name="Toyoda A."/>
            <person name="Takaki Y."/>
            <person name="Nishi S."/>
            <person name="Hori S."/>
            <person name="Arai W."/>
            <person name="Tsubouchi T."/>
            <person name="Morono Y."/>
            <person name="Uchiyama I."/>
            <person name="Ito T."/>
            <person name="Fujiyama A."/>
            <person name="Inagaki F."/>
            <person name="Takami H."/>
        </authorList>
    </citation>
    <scope>NUCLEOTIDE SEQUENCE</scope>
    <source>
        <strain evidence="13">Expedition CK06-06</strain>
    </source>
</reference>
<evidence type="ECO:0000256" key="10">
    <source>
        <dbReference type="SAM" id="Phobius"/>
    </source>
</evidence>
<dbReference type="PRINTS" id="PR01009">
    <property type="entry name" value="FLGMRINGFLIF"/>
</dbReference>
<feature type="transmembrane region" description="Helical" evidence="10">
    <location>
        <begin position="328"/>
        <end position="346"/>
    </location>
</feature>
<dbReference type="InterPro" id="IPR045851">
    <property type="entry name" value="AMP-bd_C_sf"/>
</dbReference>
<comment type="caution">
    <text evidence="13">The sequence shown here is derived from an EMBL/GenBank/DDBJ whole genome shotgun (WGS) entry which is preliminary data.</text>
</comment>
<evidence type="ECO:0000256" key="1">
    <source>
        <dbReference type="ARBA" id="ARBA00004117"/>
    </source>
</evidence>
<dbReference type="GO" id="GO:0005886">
    <property type="term" value="C:plasma membrane"/>
    <property type="evidence" value="ECO:0007669"/>
    <property type="project" value="UniProtKB-SubCell"/>
</dbReference>
<evidence type="ECO:0000256" key="8">
    <source>
        <dbReference type="ARBA" id="ARBA00023143"/>
    </source>
</evidence>
<accession>X0SQ61</accession>
<comment type="subcellular location">
    <subcellularLocation>
        <location evidence="1">Bacterial flagellum basal body</location>
    </subcellularLocation>
    <subcellularLocation>
        <location evidence="2">Cell membrane</location>
        <topology evidence="2">Multi-pass membrane protein</topology>
    </subcellularLocation>
</comment>
<keyword evidence="7 10" id="KW-0472">Membrane</keyword>
<evidence type="ECO:0000259" key="11">
    <source>
        <dbReference type="Pfam" id="PF01514"/>
    </source>
</evidence>
<feature type="region of interest" description="Disordered" evidence="9">
    <location>
        <begin position="180"/>
        <end position="206"/>
    </location>
</feature>
<dbReference type="Gene3D" id="3.30.300.30">
    <property type="match status" value="1"/>
</dbReference>
<feature type="domain" description="Flagellar M-ring N-terminal" evidence="11">
    <location>
        <begin position="1"/>
        <end position="97"/>
    </location>
</feature>
<evidence type="ECO:0000256" key="3">
    <source>
        <dbReference type="ARBA" id="ARBA00007971"/>
    </source>
</evidence>
<dbReference type="AlphaFoldDB" id="X0SQ61"/>
<keyword evidence="8" id="KW-0975">Bacterial flagellum</keyword>
<feature type="non-terminal residue" evidence="13">
    <location>
        <position position="1"/>
    </location>
</feature>
<dbReference type="GO" id="GO:0003774">
    <property type="term" value="F:cytoskeletal motor activity"/>
    <property type="evidence" value="ECO:0007669"/>
    <property type="project" value="InterPro"/>
</dbReference>
<keyword evidence="6 10" id="KW-1133">Transmembrane helix</keyword>
<evidence type="ECO:0000256" key="4">
    <source>
        <dbReference type="ARBA" id="ARBA00022475"/>
    </source>
</evidence>
<evidence type="ECO:0000256" key="2">
    <source>
        <dbReference type="ARBA" id="ARBA00004651"/>
    </source>
</evidence>
<evidence type="ECO:0000256" key="6">
    <source>
        <dbReference type="ARBA" id="ARBA00022989"/>
    </source>
</evidence>
<protein>
    <recommendedName>
        <fullName evidence="14">Flagellar M-ring protein FliF</fullName>
    </recommendedName>
</protein>
<dbReference type="PANTHER" id="PTHR30046:SF0">
    <property type="entry name" value="FLAGELLAR M-RING PROTEIN"/>
    <property type="match status" value="1"/>
</dbReference>
<organism evidence="13">
    <name type="scientific">marine sediment metagenome</name>
    <dbReference type="NCBI Taxonomy" id="412755"/>
    <lineage>
        <taxon>unclassified sequences</taxon>
        <taxon>metagenomes</taxon>
        <taxon>ecological metagenomes</taxon>
    </lineage>
</organism>
<dbReference type="Pfam" id="PF08345">
    <property type="entry name" value="YscJ_FliF_C"/>
    <property type="match status" value="1"/>
</dbReference>
<dbReference type="InterPro" id="IPR043427">
    <property type="entry name" value="YscJ/FliF"/>
</dbReference>
<gene>
    <name evidence="13" type="ORF">S01H1_04222</name>
</gene>
<evidence type="ECO:0000256" key="5">
    <source>
        <dbReference type="ARBA" id="ARBA00022692"/>
    </source>
</evidence>
<sequence length="413" mass="46773">EFAQNVNYQRALQGELVRTINGFEEVDSCRVHIVMSEKSLFLKDEESASASVVLKLRHGKWLTQQQIQGIVHLVSSSVSQMSPENVTVVDNNGRLLTGSKDPSGIGTLRSDQLEYQAKVEHKLENRVLTMLEKALGANRAIVRISCALNFKEHEMTEERFLPENQVVRSEQLFNETAREADPVPQGIPGIQSNQPQTRPAQNQTTDSENITFAKQDRTVNYEIGKLTSRTLDPVGGIERISVAVLIDGTYQSKAKENGEMEWTYVPRSSDELTKIENLVKSAVNFVAERGDKVEVVNIVFETTQMARSGDDDPMLETWMTRLNNYKPYFKYAFLSLFLILTFFFVVQPLIRWLTTHTAAEAEILHQLPKTVGELENEYGPDAKQLTFKDQVSQLVTRDNDASVGVMRDWLKEE</sequence>
<evidence type="ECO:0000259" key="12">
    <source>
        <dbReference type="Pfam" id="PF08345"/>
    </source>
</evidence>
<feature type="domain" description="Flagellar M-ring C-terminal" evidence="12">
    <location>
        <begin position="131"/>
        <end position="300"/>
    </location>
</feature>
<dbReference type="NCBIfam" id="TIGR00206">
    <property type="entry name" value="fliF"/>
    <property type="match status" value="1"/>
</dbReference>
<dbReference type="InterPro" id="IPR013556">
    <property type="entry name" value="Flag_M-ring_C"/>
</dbReference>
<dbReference type="Pfam" id="PF01514">
    <property type="entry name" value="YscJ_FliF"/>
    <property type="match status" value="1"/>
</dbReference>
<evidence type="ECO:0000256" key="7">
    <source>
        <dbReference type="ARBA" id="ARBA00023136"/>
    </source>
</evidence>
<proteinExistence type="inferred from homology"/>